<organism evidence="8 9">
    <name type="scientific">Halomarina salina</name>
    <dbReference type="NCBI Taxonomy" id="1872699"/>
    <lineage>
        <taxon>Archaea</taxon>
        <taxon>Methanobacteriati</taxon>
        <taxon>Methanobacteriota</taxon>
        <taxon>Stenosarchaea group</taxon>
        <taxon>Halobacteria</taxon>
        <taxon>Halobacteriales</taxon>
        <taxon>Natronomonadaceae</taxon>
        <taxon>Halomarina</taxon>
    </lineage>
</organism>
<gene>
    <name evidence="8" type="ORF">ACFPYI_05415</name>
</gene>
<dbReference type="GO" id="GO:0005886">
    <property type="term" value="C:plasma membrane"/>
    <property type="evidence" value="ECO:0007669"/>
    <property type="project" value="UniProtKB-SubCell"/>
</dbReference>
<evidence type="ECO:0000313" key="8">
    <source>
        <dbReference type="EMBL" id="MFC5970768.1"/>
    </source>
</evidence>
<evidence type="ECO:0000256" key="7">
    <source>
        <dbReference type="SAM" id="Phobius"/>
    </source>
</evidence>
<feature type="transmembrane region" description="Helical" evidence="7">
    <location>
        <begin position="284"/>
        <end position="307"/>
    </location>
</feature>
<feature type="transmembrane region" description="Helical" evidence="7">
    <location>
        <begin position="16"/>
        <end position="35"/>
    </location>
</feature>
<evidence type="ECO:0000256" key="1">
    <source>
        <dbReference type="ARBA" id="ARBA00004651"/>
    </source>
</evidence>
<feature type="transmembrane region" description="Helical" evidence="7">
    <location>
        <begin position="47"/>
        <end position="68"/>
    </location>
</feature>
<protein>
    <submittedName>
        <fullName evidence="8">YbhN family protein</fullName>
    </submittedName>
</protein>
<comment type="subcellular location">
    <subcellularLocation>
        <location evidence="1">Cell membrane</location>
        <topology evidence="1">Multi-pass membrane protein</topology>
    </subcellularLocation>
</comment>
<keyword evidence="9" id="KW-1185">Reference proteome</keyword>
<keyword evidence="4 7" id="KW-0812">Transmembrane</keyword>
<keyword evidence="6 7" id="KW-0472">Membrane</keyword>
<dbReference type="PANTHER" id="PTHR39087">
    <property type="entry name" value="UPF0104 MEMBRANE PROTEIN MJ1595"/>
    <property type="match status" value="1"/>
</dbReference>
<keyword evidence="5 7" id="KW-1133">Transmembrane helix</keyword>
<dbReference type="Pfam" id="PF03706">
    <property type="entry name" value="LPG_synthase_TM"/>
    <property type="match status" value="1"/>
</dbReference>
<evidence type="ECO:0000313" key="9">
    <source>
        <dbReference type="Proteomes" id="UP001596099"/>
    </source>
</evidence>
<feature type="transmembrane region" description="Helical" evidence="7">
    <location>
        <begin position="121"/>
        <end position="141"/>
    </location>
</feature>
<evidence type="ECO:0000256" key="2">
    <source>
        <dbReference type="ARBA" id="ARBA00011061"/>
    </source>
</evidence>
<comment type="similarity">
    <text evidence="2">Belongs to the UPF0104 family.</text>
</comment>
<feature type="transmembrane region" description="Helical" evidence="7">
    <location>
        <begin position="225"/>
        <end position="247"/>
    </location>
</feature>
<evidence type="ECO:0000256" key="5">
    <source>
        <dbReference type="ARBA" id="ARBA00022989"/>
    </source>
</evidence>
<accession>A0ABD5RKC9</accession>
<name>A0ABD5RKC9_9EURY</name>
<comment type="caution">
    <text evidence="8">The sequence shown here is derived from an EMBL/GenBank/DDBJ whole genome shotgun (WGS) entry which is preliminary data.</text>
</comment>
<reference evidence="8 9" key="1">
    <citation type="journal article" date="2019" name="Int. J. Syst. Evol. Microbiol.">
        <title>The Global Catalogue of Microorganisms (GCM) 10K type strain sequencing project: providing services to taxonomists for standard genome sequencing and annotation.</title>
        <authorList>
            <consortium name="The Broad Institute Genomics Platform"/>
            <consortium name="The Broad Institute Genome Sequencing Center for Infectious Disease"/>
            <person name="Wu L."/>
            <person name="Ma J."/>
        </authorList>
    </citation>
    <scope>NUCLEOTIDE SEQUENCE [LARGE SCALE GENOMIC DNA]</scope>
    <source>
        <strain evidence="8 9">CGMCC 1.12543</strain>
    </source>
</reference>
<sequence>MRTLVAGVTGVGAKRAVAVGVVVAAALALVTVGPLSLPSGVDARTVGLMLVLAFVALSCRGIALRGVLDILGTRVGPLRAIGVFLATTFLGCLAPCGKAAAGPVNGLLVSSATEARYEQSLAAVVTVDLTVSVVGLTLALAGLGGTVRPDPRALVVLPLLALLVLAAWRVRDRLVEVVGRCVAVPVRLVGRVVPSKTPPSTESVTERVEGVVESVELVARSPRRLAGVVLFVAVGQVAAAACLWLALDAVGSAVSFPLVLGVLPLSGIGSLVPSPGGTAGVEAALVGLLVSFAGVAVPPASAAVLLYRTATFWAPLPVGGLSALALGGRDAISAARGSVPETVA</sequence>
<keyword evidence="3" id="KW-1003">Cell membrane</keyword>
<dbReference type="InterPro" id="IPR022791">
    <property type="entry name" value="L-PG_synthase/AglD"/>
</dbReference>
<dbReference type="AlphaFoldDB" id="A0ABD5RKC9"/>
<dbReference type="Proteomes" id="UP001596099">
    <property type="component" value="Unassembled WGS sequence"/>
</dbReference>
<feature type="transmembrane region" description="Helical" evidence="7">
    <location>
        <begin position="153"/>
        <end position="170"/>
    </location>
</feature>
<dbReference type="RefSeq" id="WP_247413691.1">
    <property type="nucleotide sequence ID" value="NZ_JALLGW010000001.1"/>
</dbReference>
<evidence type="ECO:0000256" key="4">
    <source>
        <dbReference type="ARBA" id="ARBA00022692"/>
    </source>
</evidence>
<proteinExistence type="inferred from homology"/>
<evidence type="ECO:0000256" key="6">
    <source>
        <dbReference type="ARBA" id="ARBA00023136"/>
    </source>
</evidence>
<dbReference type="EMBL" id="JBHSQH010000001">
    <property type="protein sequence ID" value="MFC5970768.1"/>
    <property type="molecule type" value="Genomic_DNA"/>
</dbReference>
<feature type="transmembrane region" description="Helical" evidence="7">
    <location>
        <begin position="254"/>
        <end position="272"/>
    </location>
</feature>
<evidence type="ECO:0000256" key="3">
    <source>
        <dbReference type="ARBA" id="ARBA00022475"/>
    </source>
</evidence>
<dbReference type="PANTHER" id="PTHR39087:SF2">
    <property type="entry name" value="UPF0104 MEMBRANE PROTEIN MJ1595"/>
    <property type="match status" value="1"/>
</dbReference>